<name>A0A0F9K990_9ZZZZ</name>
<reference evidence="1" key="1">
    <citation type="journal article" date="2015" name="Nature">
        <title>Complex archaea that bridge the gap between prokaryotes and eukaryotes.</title>
        <authorList>
            <person name="Spang A."/>
            <person name="Saw J.H."/>
            <person name="Jorgensen S.L."/>
            <person name="Zaremba-Niedzwiedzka K."/>
            <person name="Martijn J."/>
            <person name="Lind A.E."/>
            <person name="van Eijk R."/>
            <person name="Schleper C."/>
            <person name="Guy L."/>
            <person name="Ettema T.J."/>
        </authorList>
    </citation>
    <scope>NUCLEOTIDE SEQUENCE</scope>
</reference>
<organism evidence="1">
    <name type="scientific">marine sediment metagenome</name>
    <dbReference type="NCBI Taxonomy" id="412755"/>
    <lineage>
        <taxon>unclassified sequences</taxon>
        <taxon>metagenomes</taxon>
        <taxon>ecological metagenomes</taxon>
    </lineage>
</organism>
<sequence>MIKLPFVPWYIEHGDGQPMTFIGADGKELPGEWEEIDVEETKGWSHHIGFSTTKITDD</sequence>
<dbReference type="AlphaFoldDB" id="A0A0F9K990"/>
<comment type="caution">
    <text evidence="1">The sequence shown here is derived from an EMBL/GenBank/DDBJ whole genome shotgun (WGS) entry which is preliminary data.</text>
</comment>
<accession>A0A0F9K990</accession>
<proteinExistence type="predicted"/>
<protein>
    <submittedName>
        <fullName evidence="1">Uncharacterized protein</fullName>
    </submittedName>
</protein>
<dbReference type="EMBL" id="LAZR01009678">
    <property type="protein sequence ID" value="KKM71216.1"/>
    <property type="molecule type" value="Genomic_DNA"/>
</dbReference>
<gene>
    <name evidence="1" type="ORF">LCGC14_1432860</name>
</gene>
<evidence type="ECO:0000313" key="1">
    <source>
        <dbReference type="EMBL" id="KKM71216.1"/>
    </source>
</evidence>